<proteinExistence type="predicted"/>
<gene>
    <name evidence="1" type="ORF">L596_001835</name>
</gene>
<comment type="caution">
    <text evidence="1">The sequence shown here is derived from an EMBL/GenBank/DDBJ whole genome shotgun (WGS) entry which is preliminary data.</text>
</comment>
<reference evidence="1 2" key="1">
    <citation type="journal article" date="2015" name="Genome Biol.">
        <title>Comparative genomics of Steinernema reveals deeply conserved gene regulatory networks.</title>
        <authorList>
            <person name="Dillman A.R."/>
            <person name="Macchietto M."/>
            <person name="Porter C.F."/>
            <person name="Rogers A."/>
            <person name="Williams B."/>
            <person name="Antoshechkin I."/>
            <person name="Lee M.M."/>
            <person name="Goodwin Z."/>
            <person name="Lu X."/>
            <person name="Lewis E.E."/>
            <person name="Goodrich-Blair H."/>
            <person name="Stock S.P."/>
            <person name="Adams B.J."/>
            <person name="Sternberg P.W."/>
            <person name="Mortazavi A."/>
        </authorList>
    </citation>
    <scope>NUCLEOTIDE SEQUENCE [LARGE SCALE GENOMIC DNA]</scope>
    <source>
        <strain evidence="1 2">ALL</strain>
    </source>
</reference>
<evidence type="ECO:0000313" key="1">
    <source>
        <dbReference type="EMBL" id="TMS34196.1"/>
    </source>
</evidence>
<evidence type="ECO:0000313" key="2">
    <source>
        <dbReference type="Proteomes" id="UP000298663"/>
    </source>
</evidence>
<reference evidence="1 2" key="2">
    <citation type="journal article" date="2019" name="G3 (Bethesda)">
        <title>Hybrid Assembly of the Genome of the Entomopathogenic Nematode Steinernema carpocapsae Identifies the X-Chromosome.</title>
        <authorList>
            <person name="Serra L."/>
            <person name="Macchietto M."/>
            <person name="Macias-Munoz A."/>
            <person name="McGill C.J."/>
            <person name="Rodriguez I.M."/>
            <person name="Rodriguez B."/>
            <person name="Murad R."/>
            <person name="Mortazavi A."/>
        </authorList>
    </citation>
    <scope>NUCLEOTIDE SEQUENCE [LARGE SCALE GENOMIC DNA]</scope>
    <source>
        <strain evidence="1 2">ALL</strain>
    </source>
</reference>
<dbReference type="EMBL" id="AZBU02000001">
    <property type="protein sequence ID" value="TMS34196.1"/>
    <property type="molecule type" value="Genomic_DNA"/>
</dbReference>
<dbReference type="Proteomes" id="UP000298663">
    <property type="component" value="Unassembled WGS sequence"/>
</dbReference>
<dbReference type="AlphaFoldDB" id="A0A4U8UMR0"/>
<accession>A0A4U8UMR0</accession>
<organism evidence="1 2">
    <name type="scientific">Steinernema carpocapsae</name>
    <name type="common">Entomopathogenic nematode</name>
    <dbReference type="NCBI Taxonomy" id="34508"/>
    <lineage>
        <taxon>Eukaryota</taxon>
        <taxon>Metazoa</taxon>
        <taxon>Ecdysozoa</taxon>
        <taxon>Nematoda</taxon>
        <taxon>Chromadorea</taxon>
        <taxon>Rhabditida</taxon>
        <taxon>Tylenchina</taxon>
        <taxon>Panagrolaimomorpha</taxon>
        <taxon>Strongyloidoidea</taxon>
        <taxon>Steinernematidae</taxon>
        <taxon>Steinernema</taxon>
    </lineage>
</organism>
<name>A0A4U8UMR0_STECR</name>
<protein>
    <submittedName>
        <fullName evidence="1">Uncharacterized protein</fullName>
    </submittedName>
</protein>
<sequence>MLAISINRLANTPRQIQKKNTLWATRHYPRKLDSSRYGHNLATDLPLLIRLKGQAQHGAFENFSITVNAFYSSNIIDSTPG</sequence>
<keyword evidence="2" id="KW-1185">Reference proteome</keyword>